<name>A0ABR4BFJ7_9LECA</name>
<organism evidence="1 2">
    <name type="scientific">Lepraria finkii</name>
    <dbReference type="NCBI Taxonomy" id="1340010"/>
    <lineage>
        <taxon>Eukaryota</taxon>
        <taxon>Fungi</taxon>
        <taxon>Dikarya</taxon>
        <taxon>Ascomycota</taxon>
        <taxon>Pezizomycotina</taxon>
        <taxon>Lecanoromycetes</taxon>
        <taxon>OSLEUM clade</taxon>
        <taxon>Lecanoromycetidae</taxon>
        <taxon>Lecanorales</taxon>
        <taxon>Lecanorineae</taxon>
        <taxon>Stereocaulaceae</taxon>
        <taxon>Lepraria</taxon>
    </lineage>
</organism>
<gene>
    <name evidence="1" type="ORF">ABVK25_003001</name>
</gene>
<sequence length="191" mass="20981">MAPHQVLNFCDIDRATSAMAPSNADPRHDSVQVVDDVIDASLIDNAVSSVGPGSAAESTYTEMDWTPACEELLRTYREKIHPSVINRPQIADFVKPHTETESTFKVVARINPSVRKIPIRGIGLPTDYHIVIPLVPQGLPRWAEVRSTTTRQEVPWKKGSVVYIKGGTDLICSEEGGGIYILIGGKTRKHP</sequence>
<protein>
    <submittedName>
        <fullName evidence="1">Uncharacterized protein</fullName>
    </submittedName>
</protein>
<evidence type="ECO:0000313" key="1">
    <source>
        <dbReference type="EMBL" id="KAL2056607.1"/>
    </source>
</evidence>
<dbReference type="EMBL" id="JBHFEH010000007">
    <property type="protein sequence ID" value="KAL2056607.1"/>
    <property type="molecule type" value="Genomic_DNA"/>
</dbReference>
<accession>A0ABR4BFJ7</accession>
<keyword evidence="2" id="KW-1185">Reference proteome</keyword>
<proteinExistence type="predicted"/>
<dbReference type="Proteomes" id="UP001590951">
    <property type="component" value="Unassembled WGS sequence"/>
</dbReference>
<reference evidence="1 2" key="1">
    <citation type="submission" date="2024-09" db="EMBL/GenBank/DDBJ databases">
        <title>Rethinking Asexuality: The Enigmatic Case of Functional Sexual Genes in Lepraria (Stereocaulaceae).</title>
        <authorList>
            <person name="Doellman M."/>
            <person name="Sun Y."/>
            <person name="Barcenas-Pena A."/>
            <person name="Lumbsch H.T."/>
            <person name="Grewe F."/>
        </authorList>
    </citation>
    <scope>NUCLEOTIDE SEQUENCE [LARGE SCALE GENOMIC DNA]</scope>
    <source>
        <strain evidence="1 2">Grewe 0041</strain>
    </source>
</reference>
<evidence type="ECO:0000313" key="2">
    <source>
        <dbReference type="Proteomes" id="UP001590951"/>
    </source>
</evidence>
<comment type="caution">
    <text evidence="1">The sequence shown here is derived from an EMBL/GenBank/DDBJ whole genome shotgun (WGS) entry which is preliminary data.</text>
</comment>